<dbReference type="AlphaFoldDB" id="A0A382LGW7"/>
<feature type="domain" description="FAD dependent oxidoreductase" evidence="1">
    <location>
        <begin position="6"/>
        <end position="71"/>
    </location>
</feature>
<dbReference type="Pfam" id="PF01266">
    <property type="entry name" value="DAO"/>
    <property type="match status" value="1"/>
</dbReference>
<protein>
    <recommendedName>
        <fullName evidence="1">FAD dependent oxidoreductase domain-containing protein</fullName>
    </recommendedName>
</protein>
<proteinExistence type="predicted"/>
<evidence type="ECO:0000313" key="2">
    <source>
        <dbReference type="EMBL" id="SVC35939.1"/>
    </source>
</evidence>
<reference evidence="2" key="1">
    <citation type="submission" date="2018-05" db="EMBL/GenBank/DDBJ databases">
        <authorList>
            <person name="Lanie J.A."/>
            <person name="Ng W.-L."/>
            <person name="Kazmierczak K.M."/>
            <person name="Andrzejewski T.M."/>
            <person name="Davidsen T.M."/>
            <person name="Wayne K.J."/>
            <person name="Tettelin H."/>
            <person name="Glass J.I."/>
            <person name="Rusch D."/>
            <person name="Podicherti R."/>
            <person name="Tsui H.-C.T."/>
            <person name="Winkler M.E."/>
        </authorList>
    </citation>
    <scope>NUCLEOTIDE SEQUENCE</scope>
</reference>
<dbReference type="SUPFAM" id="SSF51971">
    <property type="entry name" value="Nucleotide-binding domain"/>
    <property type="match status" value="1"/>
</dbReference>
<name>A0A382LGW7_9ZZZZ</name>
<dbReference type="InterPro" id="IPR006076">
    <property type="entry name" value="FAD-dep_OxRdtase"/>
</dbReference>
<organism evidence="2">
    <name type="scientific">marine metagenome</name>
    <dbReference type="NCBI Taxonomy" id="408172"/>
    <lineage>
        <taxon>unclassified sequences</taxon>
        <taxon>metagenomes</taxon>
        <taxon>ecological metagenomes</taxon>
    </lineage>
</organism>
<dbReference type="InterPro" id="IPR036188">
    <property type="entry name" value="FAD/NAD-bd_sf"/>
</dbReference>
<dbReference type="Gene3D" id="3.30.9.10">
    <property type="entry name" value="D-Amino Acid Oxidase, subunit A, domain 2"/>
    <property type="match status" value="1"/>
</dbReference>
<dbReference type="Gene3D" id="3.50.50.60">
    <property type="entry name" value="FAD/NAD(P)-binding domain"/>
    <property type="match status" value="1"/>
</dbReference>
<feature type="non-terminal residue" evidence="2">
    <location>
        <position position="1"/>
    </location>
</feature>
<sequence>LHLAKSMKARMLKVFPQLSDVSIEYAWGGFVGITMNRAPHFGRIGKNLFFAHGFSGHGVALTGLAGKLMADAISGTAEQFDVFSRIPHHSFPGGAFLRMPALVLAMAYYRLRDLLP</sequence>
<dbReference type="EMBL" id="UINC01086986">
    <property type="protein sequence ID" value="SVC35939.1"/>
    <property type="molecule type" value="Genomic_DNA"/>
</dbReference>
<evidence type="ECO:0000259" key="1">
    <source>
        <dbReference type="Pfam" id="PF01266"/>
    </source>
</evidence>
<gene>
    <name evidence="2" type="ORF">METZ01_LOCUS288793</name>
</gene>
<accession>A0A382LGW7</accession>